<dbReference type="AlphaFoldDB" id="A0A4Y2L731"/>
<protein>
    <submittedName>
        <fullName evidence="1">Uncharacterized protein</fullName>
    </submittedName>
</protein>
<dbReference type="Proteomes" id="UP000499080">
    <property type="component" value="Unassembled WGS sequence"/>
</dbReference>
<gene>
    <name evidence="1" type="ORF">AVEN_123105_1</name>
</gene>
<comment type="caution">
    <text evidence="1">The sequence shown here is derived from an EMBL/GenBank/DDBJ whole genome shotgun (WGS) entry which is preliminary data.</text>
</comment>
<sequence length="157" mass="17759">MIDKTEYVVYHETADKIEFVVYDETADRTEYVVYYETTDKTEYVVCHEIADKTELLSPFSSSSCFPPFDCSILCSFENDRPFIIVVFKSNFVRTNVIIVVSVSIVSKIIGCDAIGKQAYDLCGSSEQSVSSTPEVPNLCYTPGHTRRTSWGTRTQSR</sequence>
<proteinExistence type="predicted"/>
<evidence type="ECO:0000313" key="1">
    <source>
        <dbReference type="EMBL" id="GBN09617.1"/>
    </source>
</evidence>
<dbReference type="EMBL" id="BGPR01005376">
    <property type="protein sequence ID" value="GBN09617.1"/>
    <property type="molecule type" value="Genomic_DNA"/>
</dbReference>
<name>A0A4Y2L731_ARAVE</name>
<accession>A0A4Y2L731</accession>
<evidence type="ECO:0000313" key="2">
    <source>
        <dbReference type="Proteomes" id="UP000499080"/>
    </source>
</evidence>
<organism evidence="1 2">
    <name type="scientific">Araneus ventricosus</name>
    <name type="common">Orbweaver spider</name>
    <name type="synonym">Epeira ventricosa</name>
    <dbReference type="NCBI Taxonomy" id="182803"/>
    <lineage>
        <taxon>Eukaryota</taxon>
        <taxon>Metazoa</taxon>
        <taxon>Ecdysozoa</taxon>
        <taxon>Arthropoda</taxon>
        <taxon>Chelicerata</taxon>
        <taxon>Arachnida</taxon>
        <taxon>Araneae</taxon>
        <taxon>Araneomorphae</taxon>
        <taxon>Entelegynae</taxon>
        <taxon>Araneoidea</taxon>
        <taxon>Araneidae</taxon>
        <taxon>Araneus</taxon>
    </lineage>
</organism>
<keyword evidence="2" id="KW-1185">Reference proteome</keyword>
<reference evidence="1 2" key="1">
    <citation type="journal article" date="2019" name="Sci. Rep.">
        <title>Orb-weaving spider Araneus ventricosus genome elucidates the spidroin gene catalogue.</title>
        <authorList>
            <person name="Kono N."/>
            <person name="Nakamura H."/>
            <person name="Ohtoshi R."/>
            <person name="Moran D.A.P."/>
            <person name="Shinohara A."/>
            <person name="Yoshida Y."/>
            <person name="Fujiwara M."/>
            <person name="Mori M."/>
            <person name="Tomita M."/>
            <person name="Arakawa K."/>
        </authorList>
    </citation>
    <scope>NUCLEOTIDE SEQUENCE [LARGE SCALE GENOMIC DNA]</scope>
</reference>